<protein>
    <submittedName>
        <fullName evidence="1">Uncharacterized protein</fullName>
    </submittedName>
</protein>
<accession>A0A6M3ITX7</accession>
<gene>
    <name evidence="1" type="ORF">MM415B01087_0025</name>
</gene>
<organism evidence="1">
    <name type="scientific">viral metagenome</name>
    <dbReference type="NCBI Taxonomy" id="1070528"/>
    <lineage>
        <taxon>unclassified sequences</taxon>
        <taxon>metagenomes</taxon>
        <taxon>organismal metagenomes</taxon>
    </lineage>
</organism>
<proteinExistence type="predicted"/>
<dbReference type="EMBL" id="MT141415">
    <property type="protein sequence ID" value="QJA60631.1"/>
    <property type="molecule type" value="Genomic_DNA"/>
</dbReference>
<sequence length="80" mass="8948">MAYQKEKDILIKGWAFESDTDTLEVGIYQYNGGDKKLQIGPRTFTKKNGDTGHRKAGRLTVVESTWLATVLVEAAPFLTE</sequence>
<reference evidence="1" key="1">
    <citation type="submission" date="2020-03" db="EMBL/GenBank/DDBJ databases">
        <title>The deep terrestrial virosphere.</title>
        <authorList>
            <person name="Holmfeldt K."/>
            <person name="Nilsson E."/>
            <person name="Simone D."/>
            <person name="Lopez-Fernandez M."/>
            <person name="Wu X."/>
            <person name="de Brujin I."/>
            <person name="Lundin D."/>
            <person name="Andersson A."/>
            <person name="Bertilsson S."/>
            <person name="Dopson M."/>
        </authorList>
    </citation>
    <scope>NUCLEOTIDE SEQUENCE</scope>
    <source>
        <strain evidence="1">MM415B01087</strain>
    </source>
</reference>
<dbReference type="AlphaFoldDB" id="A0A6M3ITX7"/>
<name>A0A6M3ITX7_9ZZZZ</name>
<evidence type="ECO:0000313" key="1">
    <source>
        <dbReference type="EMBL" id="QJA60631.1"/>
    </source>
</evidence>